<keyword evidence="1" id="KW-1133">Transmembrane helix</keyword>
<reference evidence="2" key="1">
    <citation type="submission" date="2020-10" db="EMBL/GenBank/DDBJ databases">
        <title>Ca. Dormibacterota MAGs.</title>
        <authorList>
            <person name="Montgomery K."/>
        </authorList>
    </citation>
    <scope>NUCLEOTIDE SEQUENCE [LARGE SCALE GENOMIC DNA]</scope>
    <source>
        <strain evidence="2">SC8812_S17_10</strain>
    </source>
</reference>
<gene>
    <name evidence="2" type="ORF">JF922_11210</name>
</gene>
<dbReference type="RefSeq" id="WP_338201805.1">
    <property type="nucleotide sequence ID" value="NZ_JAEKNR010000118.1"/>
</dbReference>
<organism evidence="2 3">
    <name type="scientific">Candidatus Nephthysia bennettiae</name>
    <dbReference type="NCBI Taxonomy" id="3127016"/>
    <lineage>
        <taxon>Bacteria</taxon>
        <taxon>Bacillati</taxon>
        <taxon>Candidatus Dormiibacterota</taxon>
        <taxon>Candidatus Dormibacteria</taxon>
        <taxon>Candidatus Dormibacterales</taxon>
        <taxon>Candidatus Dormibacteraceae</taxon>
        <taxon>Candidatus Nephthysia</taxon>
    </lineage>
</organism>
<keyword evidence="1" id="KW-0472">Membrane</keyword>
<dbReference type="EMBL" id="JAEKNR010000118">
    <property type="protein sequence ID" value="MBJ7598638.1"/>
    <property type="molecule type" value="Genomic_DNA"/>
</dbReference>
<feature type="transmembrane region" description="Helical" evidence="1">
    <location>
        <begin position="27"/>
        <end position="48"/>
    </location>
</feature>
<protein>
    <submittedName>
        <fullName evidence="2">Uncharacterized protein</fullName>
    </submittedName>
</protein>
<dbReference type="AlphaFoldDB" id="A0A934N946"/>
<name>A0A934N946_9BACT</name>
<evidence type="ECO:0000256" key="1">
    <source>
        <dbReference type="SAM" id="Phobius"/>
    </source>
</evidence>
<dbReference type="Proteomes" id="UP000612893">
    <property type="component" value="Unassembled WGS sequence"/>
</dbReference>
<sequence>MLLAAFLLVVFLALLWLLWQLLKVVAWLAWNGCAALGAAIVWTLCFLFRMLDRLLIGRQGVEVR</sequence>
<keyword evidence="3" id="KW-1185">Reference proteome</keyword>
<keyword evidence="1" id="KW-0812">Transmembrane</keyword>
<accession>A0A934N946</accession>
<comment type="caution">
    <text evidence="2">The sequence shown here is derived from an EMBL/GenBank/DDBJ whole genome shotgun (WGS) entry which is preliminary data.</text>
</comment>
<evidence type="ECO:0000313" key="2">
    <source>
        <dbReference type="EMBL" id="MBJ7598638.1"/>
    </source>
</evidence>
<proteinExistence type="predicted"/>
<evidence type="ECO:0000313" key="3">
    <source>
        <dbReference type="Proteomes" id="UP000612893"/>
    </source>
</evidence>